<sequence>MIIISLLSSPAVYISAASSLRPNVALLRRACATTASPDFCFNYLSKTPSVASASRRSLPALAAAITDTGLTYAKLMREYASNKAAAPETRAAAAGRPAAYAECARLLGDTATQLEIAAQMIEQIASAATAVDDASYSLMRSGDGVAACKQKLAAVKVEDRYVKVSSKHVEVYSVAADNILTDLKRNGKKVIH</sequence>
<evidence type="ECO:0000313" key="2">
    <source>
        <dbReference type="EMBL" id="VFR00366.1"/>
    </source>
</evidence>
<dbReference type="AlphaFoldDB" id="A0A484NG78"/>
<dbReference type="SMART" id="SM00856">
    <property type="entry name" value="PMEI"/>
    <property type="match status" value="1"/>
</dbReference>
<proteinExistence type="predicted"/>
<evidence type="ECO:0000259" key="1">
    <source>
        <dbReference type="SMART" id="SM00856"/>
    </source>
</evidence>
<protein>
    <recommendedName>
        <fullName evidence="1">Pectinesterase inhibitor domain-containing protein</fullName>
    </recommendedName>
</protein>
<gene>
    <name evidence="2" type="ORF">CCAM_LOCUS42141</name>
    <name evidence="3" type="ORF">CCAM_LOCUS42142</name>
</gene>
<dbReference type="EMBL" id="OOIL02006691">
    <property type="protein sequence ID" value="VFR00367.1"/>
    <property type="molecule type" value="Genomic_DNA"/>
</dbReference>
<organism evidence="2 4">
    <name type="scientific">Cuscuta campestris</name>
    <dbReference type="NCBI Taxonomy" id="132261"/>
    <lineage>
        <taxon>Eukaryota</taxon>
        <taxon>Viridiplantae</taxon>
        <taxon>Streptophyta</taxon>
        <taxon>Embryophyta</taxon>
        <taxon>Tracheophyta</taxon>
        <taxon>Spermatophyta</taxon>
        <taxon>Magnoliopsida</taxon>
        <taxon>eudicotyledons</taxon>
        <taxon>Gunneridae</taxon>
        <taxon>Pentapetalae</taxon>
        <taxon>asterids</taxon>
        <taxon>lamiids</taxon>
        <taxon>Solanales</taxon>
        <taxon>Convolvulaceae</taxon>
        <taxon>Cuscuteae</taxon>
        <taxon>Cuscuta</taxon>
        <taxon>Cuscuta subgen. Grammica</taxon>
        <taxon>Cuscuta sect. Cleistogrammica</taxon>
    </lineage>
</organism>
<accession>A0A484NG78</accession>
<dbReference type="Proteomes" id="UP000595140">
    <property type="component" value="Unassembled WGS sequence"/>
</dbReference>
<evidence type="ECO:0000313" key="4">
    <source>
        <dbReference type="Proteomes" id="UP000595140"/>
    </source>
</evidence>
<dbReference type="EMBL" id="OOIL02006691">
    <property type="protein sequence ID" value="VFR00366.1"/>
    <property type="molecule type" value="Genomic_DNA"/>
</dbReference>
<dbReference type="NCBIfam" id="TIGR01614">
    <property type="entry name" value="PME_inhib"/>
    <property type="match status" value="1"/>
</dbReference>
<dbReference type="Pfam" id="PF04043">
    <property type="entry name" value="PMEI"/>
    <property type="match status" value="1"/>
</dbReference>
<reference evidence="2 4" key="1">
    <citation type="submission" date="2018-04" db="EMBL/GenBank/DDBJ databases">
        <authorList>
            <person name="Vogel A."/>
        </authorList>
    </citation>
    <scope>NUCLEOTIDE SEQUENCE [LARGE SCALE GENOMIC DNA]</scope>
</reference>
<name>A0A484NG78_9ASTE</name>
<dbReference type="InterPro" id="IPR006501">
    <property type="entry name" value="Pectinesterase_inhib_dom"/>
</dbReference>
<dbReference type="SUPFAM" id="SSF101148">
    <property type="entry name" value="Plant invertase/pectin methylesterase inhibitor"/>
    <property type="match status" value="1"/>
</dbReference>
<feature type="domain" description="Pectinesterase inhibitor" evidence="1">
    <location>
        <begin position="22"/>
        <end position="178"/>
    </location>
</feature>
<evidence type="ECO:0000313" key="3">
    <source>
        <dbReference type="EMBL" id="VFR00367.1"/>
    </source>
</evidence>
<dbReference type="InterPro" id="IPR035513">
    <property type="entry name" value="Invertase/methylesterase_inhib"/>
</dbReference>
<dbReference type="OrthoDB" id="1327476at2759"/>
<dbReference type="GO" id="GO:0004857">
    <property type="term" value="F:enzyme inhibitor activity"/>
    <property type="evidence" value="ECO:0007669"/>
    <property type="project" value="InterPro"/>
</dbReference>
<dbReference type="Gene3D" id="1.20.140.40">
    <property type="entry name" value="Invertase/pectin methylesterase inhibitor family protein"/>
    <property type="match status" value="1"/>
</dbReference>
<keyword evidence="4" id="KW-1185">Reference proteome</keyword>